<dbReference type="InterPro" id="IPR015155">
    <property type="entry name" value="PFU"/>
</dbReference>
<dbReference type="EMBL" id="CP119966">
    <property type="protein sequence ID" value="WFD41217.1"/>
    <property type="molecule type" value="Genomic_DNA"/>
</dbReference>
<evidence type="ECO:0000259" key="6">
    <source>
        <dbReference type="Pfam" id="PF08324"/>
    </source>
</evidence>
<dbReference type="InterPro" id="IPR038122">
    <property type="entry name" value="PFU_sf"/>
</dbReference>
<evidence type="ECO:0000256" key="3">
    <source>
        <dbReference type="ARBA" id="ARBA00022574"/>
    </source>
</evidence>
<dbReference type="GeneID" id="85227863"/>
<dbReference type="SUPFAM" id="SSF50978">
    <property type="entry name" value="WD40 repeat-like"/>
    <property type="match status" value="1"/>
</dbReference>
<dbReference type="InterPro" id="IPR015943">
    <property type="entry name" value="WD40/YVTN_repeat-like_dom_sf"/>
</dbReference>
<evidence type="ECO:0000313" key="8">
    <source>
        <dbReference type="EMBL" id="WFD41217.1"/>
    </source>
</evidence>
<dbReference type="Pfam" id="PF08324">
    <property type="entry name" value="PUL"/>
    <property type="match status" value="1"/>
</dbReference>
<dbReference type="SMART" id="SM00320">
    <property type="entry name" value="WD40"/>
    <property type="match status" value="6"/>
</dbReference>
<dbReference type="GO" id="GO:0043130">
    <property type="term" value="F:ubiquitin binding"/>
    <property type="evidence" value="ECO:0007669"/>
    <property type="project" value="TreeGrafter"/>
</dbReference>
<evidence type="ECO:0000259" key="7">
    <source>
        <dbReference type="Pfam" id="PF09070"/>
    </source>
</evidence>
<dbReference type="PANTHER" id="PTHR19849:SF0">
    <property type="entry name" value="PHOSPHOLIPASE A-2-ACTIVATING PROTEIN"/>
    <property type="match status" value="1"/>
</dbReference>
<evidence type="ECO:0000256" key="5">
    <source>
        <dbReference type="SAM" id="MobiDB-lite"/>
    </source>
</evidence>
<dbReference type="Pfam" id="PF00400">
    <property type="entry name" value="WD40"/>
    <property type="match status" value="4"/>
</dbReference>
<comment type="subcellular location">
    <subcellularLocation>
        <location evidence="1">Cytoplasm</location>
    </subcellularLocation>
</comment>
<dbReference type="RefSeq" id="XP_060124114.1">
    <property type="nucleotide sequence ID" value="XM_060268131.1"/>
</dbReference>
<proteinExistence type="predicted"/>
<dbReference type="InterPro" id="IPR013535">
    <property type="entry name" value="PUL_dom"/>
</dbReference>
<organism evidence="8 9">
    <name type="scientific">Malassezia japonica</name>
    <dbReference type="NCBI Taxonomy" id="223818"/>
    <lineage>
        <taxon>Eukaryota</taxon>
        <taxon>Fungi</taxon>
        <taxon>Dikarya</taxon>
        <taxon>Basidiomycota</taxon>
        <taxon>Ustilaginomycotina</taxon>
        <taxon>Malasseziomycetes</taxon>
        <taxon>Malasseziales</taxon>
        <taxon>Malasseziaceae</taxon>
        <taxon>Malassezia</taxon>
    </lineage>
</organism>
<dbReference type="GO" id="GO:0010992">
    <property type="term" value="P:ubiquitin recycling"/>
    <property type="evidence" value="ECO:0007669"/>
    <property type="project" value="TreeGrafter"/>
</dbReference>
<evidence type="ECO:0000256" key="1">
    <source>
        <dbReference type="ARBA" id="ARBA00004496"/>
    </source>
</evidence>
<dbReference type="GO" id="GO:0005634">
    <property type="term" value="C:nucleus"/>
    <property type="evidence" value="ECO:0007669"/>
    <property type="project" value="TreeGrafter"/>
</dbReference>
<dbReference type="InterPro" id="IPR011989">
    <property type="entry name" value="ARM-like"/>
</dbReference>
<dbReference type="InterPro" id="IPR036322">
    <property type="entry name" value="WD40_repeat_dom_sf"/>
</dbReference>
<evidence type="ECO:0000256" key="4">
    <source>
        <dbReference type="ARBA" id="ARBA00022737"/>
    </source>
</evidence>
<evidence type="ECO:0000256" key="2">
    <source>
        <dbReference type="ARBA" id="ARBA00022490"/>
    </source>
</evidence>
<dbReference type="Gene3D" id="1.25.10.10">
    <property type="entry name" value="Leucine-rich Repeat Variant"/>
    <property type="match status" value="1"/>
</dbReference>
<reference evidence="8" key="1">
    <citation type="submission" date="2023-03" db="EMBL/GenBank/DDBJ databases">
        <title>Mating type loci evolution in Malassezia.</title>
        <authorList>
            <person name="Coelho M.A."/>
        </authorList>
    </citation>
    <scope>NUCLEOTIDE SEQUENCE</scope>
    <source>
        <strain evidence="8">CBS 9431</strain>
    </source>
</reference>
<keyword evidence="4" id="KW-0677">Repeat</keyword>
<dbReference type="PANTHER" id="PTHR19849">
    <property type="entry name" value="PHOSPHOLIPASE A-2-ACTIVATING PROTEIN"/>
    <property type="match status" value="1"/>
</dbReference>
<feature type="domain" description="PFU" evidence="7">
    <location>
        <begin position="349"/>
        <end position="456"/>
    </location>
</feature>
<keyword evidence="9" id="KW-1185">Reference proteome</keyword>
<gene>
    <name evidence="8" type="ORF">MJAP1_004212</name>
</gene>
<dbReference type="InterPro" id="IPR001680">
    <property type="entry name" value="WD40_rpt"/>
</dbReference>
<accession>A0AAF0JBU9</accession>
<keyword evidence="3" id="KW-0853">WD repeat</keyword>
<dbReference type="Proteomes" id="UP001217754">
    <property type="component" value="Chromosome 9"/>
</dbReference>
<dbReference type="Gene3D" id="2.130.10.10">
    <property type="entry name" value="YVTN repeat-like/Quinoprotein amine dehydrogenase"/>
    <property type="match status" value="1"/>
</dbReference>
<feature type="region of interest" description="Disordered" evidence="5">
    <location>
        <begin position="460"/>
        <end position="493"/>
    </location>
</feature>
<sequence>MDAPLVFSAELAGHTADVRAIASHRTNDGTLLILSGSRDQTARLWVQAEDRSFRSYVIDNGNGFVNAVAFFVDVDGKLYALTGGQDALVNAYLVSFSSTGDVKVSSTPRFSLVGHADNVCTLGVFESEYIVSGSWDATVRVWKNWECVATLVGPSLAVWSVLPLDSQHLLAASADKSVSLWSLDAPSAPVASFTGATQAVRGLAQLSPTSFASCGNDGAIRVYPLGTDAKAVAPQATLHGHASFVYSLAALGETLVSSGEDRTVCVWKNGALQQMLTLPAISVWCVCALPGGDIACGTSDGQVRLFSAARPASDELVAAYEATVATQALADAEVDASTPRGERTLLDAPGSAEGATVVVRDGSVAEVHRWSQHASSWKKVGVVTDAAASQQKKMLDGKAYDYVFDVDVEDGAPPLKLGYNASENPYDAANRFLGKYQLPATYLDQVVQFLEKNTQAVGLSAPTASDPYTGSSSYTPQPTQAAPAPPLDPFTGAGGITSSSRTLRVLPQEQYLAFLQTNLDAARAKIRELAGGDAPLSDEDAARLDRVVDALRAKTSADVSVLSALLSQWPPAKRFPLLDLLRIAAAQPSTAPFSALATEALVGAEWDALDHYQGERKHAETNAMLALRVLANGFVAPGGPQALNDMALEALATLQQPPWAMLNKNARIALATIALNYSVLAVRSSFAHTELLLSFITELLRNEGESEMVYRALVALGNVRQRPPRCA</sequence>
<feature type="compositionally biased region" description="Polar residues" evidence="5">
    <location>
        <begin position="460"/>
        <end position="474"/>
    </location>
</feature>
<name>A0AAF0JBU9_9BASI</name>
<evidence type="ECO:0000313" key="9">
    <source>
        <dbReference type="Proteomes" id="UP001217754"/>
    </source>
</evidence>
<protein>
    <recommendedName>
        <fullName evidence="10">Phospholipase A-2-activating protein</fullName>
    </recommendedName>
</protein>
<dbReference type="GO" id="GO:0043161">
    <property type="term" value="P:proteasome-mediated ubiquitin-dependent protein catabolic process"/>
    <property type="evidence" value="ECO:0007669"/>
    <property type="project" value="TreeGrafter"/>
</dbReference>
<dbReference type="CDD" id="cd00200">
    <property type="entry name" value="WD40"/>
    <property type="match status" value="1"/>
</dbReference>
<evidence type="ECO:0008006" key="10">
    <source>
        <dbReference type="Google" id="ProtNLM"/>
    </source>
</evidence>
<feature type="domain" description="PUL" evidence="6">
    <location>
        <begin position="506"/>
        <end position="719"/>
    </location>
</feature>
<dbReference type="Gene3D" id="3.10.20.870">
    <property type="entry name" value="PFU (PLAA family ubiquitin binding), C-terminal domain"/>
    <property type="match status" value="1"/>
</dbReference>
<dbReference type="Pfam" id="PF09070">
    <property type="entry name" value="PFU"/>
    <property type="match status" value="1"/>
</dbReference>
<dbReference type="AlphaFoldDB" id="A0AAF0JBU9"/>
<keyword evidence="2" id="KW-0963">Cytoplasm</keyword>
<dbReference type="GO" id="GO:0005737">
    <property type="term" value="C:cytoplasm"/>
    <property type="evidence" value="ECO:0007669"/>
    <property type="project" value="UniProtKB-SubCell"/>
</dbReference>